<evidence type="ECO:0000256" key="6">
    <source>
        <dbReference type="ARBA" id="ARBA00022763"/>
    </source>
</evidence>
<dbReference type="Pfam" id="PF02805">
    <property type="entry name" value="Ada_Zn_binding"/>
    <property type="match status" value="1"/>
</dbReference>
<evidence type="ECO:0000256" key="12">
    <source>
        <dbReference type="PIRSR" id="PIRSR000409-1"/>
    </source>
</evidence>
<keyword evidence="13" id="KW-0862">Zinc</keyword>
<dbReference type="Gene3D" id="3.40.10.10">
    <property type="entry name" value="DNA Methylphosphotriester Repair Domain"/>
    <property type="match status" value="1"/>
</dbReference>
<evidence type="ECO:0000256" key="5">
    <source>
        <dbReference type="ARBA" id="ARBA00022679"/>
    </source>
</evidence>
<evidence type="ECO:0000256" key="11">
    <source>
        <dbReference type="ARBA" id="ARBA00049348"/>
    </source>
</evidence>
<dbReference type="GO" id="GO:0008270">
    <property type="term" value="F:zinc ion binding"/>
    <property type="evidence" value="ECO:0007669"/>
    <property type="project" value="InterPro"/>
</dbReference>
<dbReference type="GO" id="GO:0006281">
    <property type="term" value="P:DNA repair"/>
    <property type="evidence" value="ECO:0007669"/>
    <property type="project" value="UniProtKB-KW"/>
</dbReference>
<dbReference type="SMART" id="SM00342">
    <property type="entry name" value="HTH_ARAC"/>
    <property type="match status" value="1"/>
</dbReference>
<dbReference type="GO" id="GO:0032259">
    <property type="term" value="P:methylation"/>
    <property type="evidence" value="ECO:0007669"/>
    <property type="project" value="UniProtKB-KW"/>
</dbReference>
<dbReference type="PIRSF" id="PIRSF000409">
    <property type="entry name" value="Ada"/>
    <property type="match status" value="1"/>
</dbReference>
<feature type="binding site" evidence="13">
    <location>
        <position position="44"/>
    </location>
    <ligand>
        <name>Zn(2+)</name>
        <dbReference type="ChEBI" id="CHEBI:29105"/>
    </ligand>
</feature>
<dbReference type="InterPro" id="IPR035451">
    <property type="entry name" value="Ada-like_dom_sf"/>
</dbReference>
<evidence type="ECO:0000256" key="4">
    <source>
        <dbReference type="ARBA" id="ARBA00022603"/>
    </source>
</evidence>
<keyword evidence="8" id="KW-0010">Activator</keyword>
<dbReference type="NCBIfam" id="NF011964">
    <property type="entry name" value="PRK15435.1"/>
    <property type="match status" value="1"/>
</dbReference>
<sequence>MPAATPPDAGPDTARDPRWARILARDPAADGAFWYSVTSTGVYCRPSCPSRAANPANVRLHDTLAEARATGCRPCRRCRPDDPSAASRDAALVAAACRAIDSAEEPPALAALAAAAGRSPSHFHRLFKAATGLTPRAYAASQRARRLREGLGTGRTVTEAAHAAGYGSSGRFYEGAAAALGMRPGAYRAGGEGAEIRYAIGACSLGAVLVASSGRGVCAILLGDEPEALRRDLARRFPRARLVSGDAGYEATVARVVAFVERPGLGLDLPLDLRGTAFQARVWAALREVPAGATVTYAEIARRLGLPRAARAVAGACAANPLAVAVPCHRVVRGDGSLSGYRWGVARKRALLRQEAEG</sequence>
<evidence type="ECO:0000256" key="10">
    <source>
        <dbReference type="ARBA" id="ARBA00023204"/>
    </source>
</evidence>
<dbReference type="SUPFAM" id="SSF46767">
    <property type="entry name" value="Methylated DNA-protein cysteine methyltransferase, C-terminal domain"/>
    <property type="match status" value="1"/>
</dbReference>
<comment type="cofactor">
    <cofactor evidence="13">
        <name>Zn(2+)</name>
        <dbReference type="ChEBI" id="CHEBI:29105"/>
    </cofactor>
    <text evidence="13">Binds 1 zinc ion per subunit.</text>
</comment>
<keyword evidence="7" id="KW-0805">Transcription regulation</keyword>
<keyword evidence="13" id="KW-0479">Metal-binding</keyword>
<organism evidence="15 16">
    <name type="scientific">Roseomonas acroporae</name>
    <dbReference type="NCBI Taxonomy" id="2937791"/>
    <lineage>
        <taxon>Bacteria</taxon>
        <taxon>Pseudomonadati</taxon>
        <taxon>Pseudomonadota</taxon>
        <taxon>Alphaproteobacteria</taxon>
        <taxon>Acetobacterales</taxon>
        <taxon>Roseomonadaceae</taxon>
        <taxon>Roseomonas</taxon>
    </lineage>
</organism>
<dbReference type="PROSITE" id="PS00374">
    <property type="entry name" value="MGMT"/>
    <property type="match status" value="1"/>
</dbReference>
<comment type="catalytic activity">
    <reaction evidence="11">
        <text>a 6-O-methyl-2'-deoxyguanosine in DNA + L-cysteinyl-[protein] = S-methyl-L-cysteinyl-[protein] + a 2'-deoxyguanosine in DNA</text>
        <dbReference type="Rhea" id="RHEA:24000"/>
        <dbReference type="Rhea" id="RHEA-COMP:10131"/>
        <dbReference type="Rhea" id="RHEA-COMP:10132"/>
        <dbReference type="Rhea" id="RHEA-COMP:11367"/>
        <dbReference type="Rhea" id="RHEA-COMP:11368"/>
        <dbReference type="ChEBI" id="CHEBI:29950"/>
        <dbReference type="ChEBI" id="CHEBI:82612"/>
        <dbReference type="ChEBI" id="CHEBI:85445"/>
        <dbReference type="ChEBI" id="CHEBI:85448"/>
        <dbReference type="EC" id="2.1.1.63"/>
    </reaction>
</comment>
<protein>
    <recommendedName>
        <fullName evidence="3">methylated-DNA--[protein]-cysteine S-methyltransferase</fullName>
        <ecNumber evidence="3">2.1.1.63</ecNumber>
    </recommendedName>
</protein>
<feature type="domain" description="HTH araC/xylS-type" evidence="14">
    <location>
        <begin position="101"/>
        <end position="190"/>
    </location>
</feature>
<feature type="binding site" evidence="13">
    <location>
        <position position="75"/>
    </location>
    <ligand>
        <name>Zn(2+)</name>
        <dbReference type="ChEBI" id="CHEBI:29105"/>
    </ligand>
</feature>
<evidence type="ECO:0000313" key="15">
    <source>
        <dbReference type="EMBL" id="MCK8784863.1"/>
    </source>
</evidence>
<dbReference type="Gene3D" id="3.30.160.70">
    <property type="entry name" value="Methylated DNA-protein cysteine methyltransferase domain"/>
    <property type="match status" value="1"/>
</dbReference>
<feature type="binding site" evidence="13">
    <location>
        <position position="78"/>
    </location>
    <ligand>
        <name>Zn(2+)</name>
        <dbReference type="ChEBI" id="CHEBI:29105"/>
    </ligand>
</feature>
<feature type="binding site" evidence="13">
    <location>
        <position position="48"/>
    </location>
    <ligand>
        <name>Zn(2+)</name>
        <dbReference type="ChEBI" id="CHEBI:29105"/>
    </ligand>
</feature>
<dbReference type="FunFam" id="1.10.10.10:FF:000214">
    <property type="entry name" value="Methylated-DNA--protein-cysteine methyltransferase"/>
    <property type="match status" value="1"/>
</dbReference>
<keyword evidence="9" id="KW-0804">Transcription</keyword>
<dbReference type="PROSITE" id="PS01124">
    <property type="entry name" value="HTH_ARAC_FAMILY_2"/>
    <property type="match status" value="1"/>
</dbReference>
<gene>
    <name evidence="15" type="primary">ada</name>
    <name evidence="15" type="ORF">M0638_10760</name>
</gene>
<dbReference type="PANTHER" id="PTHR10815:SF14">
    <property type="entry name" value="BIFUNCTIONAL TRANSCRIPTIONAL ACTIVATOR_DNA REPAIR ENZYME ADA"/>
    <property type="match status" value="1"/>
</dbReference>
<name>A0A9X1Y784_9PROT</name>
<keyword evidence="15" id="KW-0238">DNA-binding</keyword>
<dbReference type="SUPFAM" id="SSF46689">
    <property type="entry name" value="Homeodomain-like"/>
    <property type="match status" value="1"/>
</dbReference>
<dbReference type="InterPro" id="IPR018060">
    <property type="entry name" value="HTH_AraC"/>
</dbReference>
<comment type="similarity">
    <text evidence="2">Belongs to the MGMT family.</text>
</comment>
<dbReference type="InterPro" id="IPR036217">
    <property type="entry name" value="MethylDNA_cys_MeTrfase_DNAb"/>
</dbReference>
<dbReference type="Pfam" id="PF01035">
    <property type="entry name" value="DNA_binding_1"/>
    <property type="match status" value="1"/>
</dbReference>
<dbReference type="InterPro" id="IPR036388">
    <property type="entry name" value="WH-like_DNA-bd_sf"/>
</dbReference>
<evidence type="ECO:0000256" key="2">
    <source>
        <dbReference type="ARBA" id="ARBA00008711"/>
    </source>
</evidence>
<evidence type="ECO:0000256" key="3">
    <source>
        <dbReference type="ARBA" id="ARBA00011918"/>
    </source>
</evidence>
<dbReference type="PANTHER" id="PTHR10815">
    <property type="entry name" value="METHYLATED-DNA--PROTEIN-CYSTEINE METHYLTRANSFERASE"/>
    <property type="match status" value="1"/>
</dbReference>
<evidence type="ECO:0000256" key="8">
    <source>
        <dbReference type="ARBA" id="ARBA00023159"/>
    </source>
</evidence>
<dbReference type="SUPFAM" id="SSF53155">
    <property type="entry name" value="Methylated DNA-protein cysteine methyltransferase domain"/>
    <property type="match status" value="1"/>
</dbReference>
<dbReference type="EMBL" id="JALPRX010000040">
    <property type="protein sequence ID" value="MCK8784863.1"/>
    <property type="molecule type" value="Genomic_DNA"/>
</dbReference>
<dbReference type="NCBIfam" id="TIGR00589">
    <property type="entry name" value="ogt"/>
    <property type="match status" value="1"/>
</dbReference>
<dbReference type="GO" id="GO:0003700">
    <property type="term" value="F:DNA-binding transcription factor activity"/>
    <property type="evidence" value="ECO:0007669"/>
    <property type="project" value="InterPro"/>
</dbReference>
<evidence type="ECO:0000256" key="1">
    <source>
        <dbReference type="ARBA" id="ARBA00001286"/>
    </source>
</evidence>
<keyword evidence="4 15" id="KW-0489">Methyltransferase</keyword>
<reference evidence="15" key="1">
    <citation type="submission" date="2022-04" db="EMBL/GenBank/DDBJ databases">
        <title>Roseomonas acroporae sp. nov., isolated from coral Acropora digitifera.</title>
        <authorList>
            <person name="Sun H."/>
        </authorList>
    </citation>
    <scope>NUCLEOTIDE SEQUENCE</scope>
    <source>
        <strain evidence="15">NAR14</strain>
    </source>
</reference>
<dbReference type="InterPro" id="IPR009057">
    <property type="entry name" value="Homeodomain-like_sf"/>
</dbReference>
<dbReference type="InterPro" id="IPR001497">
    <property type="entry name" value="MethylDNA_cys_MeTrfase_AS"/>
</dbReference>
<dbReference type="SUPFAM" id="SSF57884">
    <property type="entry name" value="Ada DNA repair protein, N-terminal domain (N-Ada 10)"/>
    <property type="match status" value="1"/>
</dbReference>
<evidence type="ECO:0000256" key="9">
    <source>
        <dbReference type="ARBA" id="ARBA00023163"/>
    </source>
</evidence>
<feature type="active site" description="Nucleophile; methyl group acceptor from methylphosphotriester" evidence="12">
    <location>
        <position position="44"/>
    </location>
</feature>
<dbReference type="Gene3D" id="1.10.10.60">
    <property type="entry name" value="Homeodomain-like"/>
    <property type="match status" value="1"/>
</dbReference>
<evidence type="ECO:0000256" key="13">
    <source>
        <dbReference type="PIRSR" id="PIRSR000409-3"/>
    </source>
</evidence>
<dbReference type="InterPro" id="IPR004026">
    <property type="entry name" value="Ada_DNA_repair_Zn-bd"/>
</dbReference>
<dbReference type="GO" id="GO:0043565">
    <property type="term" value="F:sequence-specific DNA binding"/>
    <property type="evidence" value="ECO:0007669"/>
    <property type="project" value="InterPro"/>
</dbReference>
<dbReference type="InterPro" id="IPR014048">
    <property type="entry name" value="MethylDNA_cys_MeTrfase_DNA-bd"/>
</dbReference>
<dbReference type="GO" id="GO:0003908">
    <property type="term" value="F:methylated-DNA-[protein]-cysteine S-methyltransferase activity"/>
    <property type="evidence" value="ECO:0007669"/>
    <property type="project" value="UniProtKB-EC"/>
</dbReference>
<dbReference type="EC" id="2.1.1.63" evidence="3"/>
<evidence type="ECO:0000256" key="7">
    <source>
        <dbReference type="ARBA" id="ARBA00023015"/>
    </source>
</evidence>
<evidence type="ECO:0000313" key="16">
    <source>
        <dbReference type="Proteomes" id="UP001139516"/>
    </source>
</evidence>
<dbReference type="Gene3D" id="1.10.10.10">
    <property type="entry name" value="Winged helix-like DNA-binding domain superfamily/Winged helix DNA-binding domain"/>
    <property type="match status" value="1"/>
</dbReference>
<proteinExistence type="inferred from homology"/>
<dbReference type="Pfam" id="PF12833">
    <property type="entry name" value="HTH_18"/>
    <property type="match status" value="1"/>
</dbReference>
<comment type="caution">
    <text evidence="15">The sequence shown here is derived from an EMBL/GenBank/DDBJ whole genome shotgun (WGS) entry which is preliminary data.</text>
</comment>
<accession>A0A9X1Y784</accession>
<keyword evidence="10" id="KW-0234">DNA repair</keyword>
<comment type="catalytic activity">
    <reaction evidence="1">
        <text>a 4-O-methyl-thymidine in DNA + L-cysteinyl-[protein] = a thymidine in DNA + S-methyl-L-cysteinyl-[protein]</text>
        <dbReference type="Rhea" id="RHEA:53428"/>
        <dbReference type="Rhea" id="RHEA-COMP:10131"/>
        <dbReference type="Rhea" id="RHEA-COMP:10132"/>
        <dbReference type="Rhea" id="RHEA-COMP:13555"/>
        <dbReference type="Rhea" id="RHEA-COMP:13556"/>
        <dbReference type="ChEBI" id="CHEBI:29950"/>
        <dbReference type="ChEBI" id="CHEBI:82612"/>
        <dbReference type="ChEBI" id="CHEBI:137386"/>
        <dbReference type="ChEBI" id="CHEBI:137387"/>
        <dbReference type="EC" id="2.1.1.63"/>
    </reaction>
</comment>
<evidence type="ECO:0000259" key="14">
    <source>
        <dbReference type="PROSITE" id="PS01124"/>
    </source>
</evidence>
<dbReference type="CDD" id="cd06445">
    <property type="entry name" value="ATase"/>
    <property type="match status" value="1"/>
</dbReference>
<dbReference type="InterPro" id="IPR016221">
    <property type="entry name" value="Bifunct_regulatory_prot_Ada"/>
</dbReference>
<dbReference type="AlphaFoldDB" id="A0A9X1Y784"/>
<keyword evidence="16" id="KW-1185">Reference proteome</keyword>
<keyword evidence="5 15" id="KW-0808">Transferase</keyword>
<keyword evidence="6" id="KW-0227">DNA damage</keyword>
<dbReference type="Proteomes" id="UP001139516">
    <property type="component" value="Unassembled WGS sequence"/>
</dbReference>
<dbReference type="InterPro" id="IPR036631">
    <property type="entry name" value="MGMT_N_sf"/>
</dbReference>
<feature type="active site" description="Nucleophile; methyl group acceptor from either O6-methylguanine or O4-methylthymine" evidence="12">
    <location>
        <position position="328"/>
    </location>
</feature>